<proteinExistence type="predicted"/>
<evidence type="ECO:0000256" key="1">
    <source>
        <dbReference type="SAM" id="SignalP"/>
    </source>
</evidence>
<dbReference type="EnsemblMetazoa" id="MDOA016740-RA">
    <property type="protein sequence ID" value="MDOA016740-PA"/>
    <property type="gene ID" value="MDOA016740"/>
</dbReference>
<dbReference type="AlphaFoldDB" id="A0A1I8NKS2"/>
<dbReference type="InterPro" id="IPR010512">
    <property type="entry name" value="DUF1091"/>
</dbReference>
<feature type="chain" id="PRO_5044561823" evidence="1">
    <location>
        <begin position="21"/>
        <end position="126"/>
    </location>
</feature>
<protein>
    <submittedName>
        <fullName evidence="2">Uncharacterized protein</fullName>
    </submittedName>
</protein>
<dbReference type="VEuPathDB" id="VectorBase:MDOMA2_004879"/>
<organism evidence="2">
    <name type="scientific">Musca domestica</name>
    <name type="common">House fly</name>
    <dbReference type="NCBI Taxonomy" id="7370"/>
    <lineage>
        <taxon>Eukaryota</taxon>
        <taxon>Metazoa</taxon>
        <taxon>Ecdysozoa</taxon>
        <taxon>Arthropoda</taxon>
        <taxon>Hexapoda</taxon>
        <taxon>Insecta</taxon>
        <taxon>Pterygota</taxon>
        <taxon>Neoptera</taxon>
        <taxon>Endopterygota</taxon>
        <taxon>Diptera</taxon>
        <taxon>Brachycera</taxon>
        <taxon>Muscomorpha</taxon>
        <taxon>Muscoidea</taxon>
        <taxon>Muscidae</taxon>
        <taxon>Musca</taxon>
    </lineage>
</organism>
<keyword evidence="1" id="KW-0732">Signal</keyword>
<accession>A0A1I8NKS2</accession>
<feature type="signal peptide" evidence="1">
    <location>
        <begin position="1"/>
        <end position="20"/>
    </location>
</feature>
<gene>
    <name evidence="2" type="primary">105262515</name>
</gene>
<evidence type="ECO:0000313" key="2">
    <source>
        <dbReference type="EnsemblMetazoa" id="MDOA016740-PA"/>
    </source>
</evidence>
<dbReference type="Pfam" id="PF06477">
    <property type="entry name" value="DUF1091"/>
    <property type="match status" value="1"/>
</dbReference>
<reference evidence="2" key="1">
    <citation type="submission" date="2020-05" db="UniProtKB">
        <authorList>
            <consortium name="EnsemblMetazoa"/>
        </authorList>
    </citation>
    <scope>IDENTIFICATION</scope>
    <source>
        <strain evidence="2">Aabys</strain>
    </source>
</reference>
<name>A0A1I8NKS2_MUSDO</name>
<sequence>MDQVVLTFCVIFMAMHLINCKRNFTVEMVDAKMTVFDQDLLKSYHCIIYGNKVLYIDFVTKKNVQDFDMKMTMFALKQSNHQVNVLNITLPGCKTLSQTQRANLLKIVAREVFRVANVPKKCPLLK</sequence>
<dbReference type="VEuPathDB" id="VectorBase:MDOA016740"/>